<dbReference type="Gene3D" id="3.40.50.300">
    <property type="entry name" value="P-loop containing nucleotide triphosphate hydrolases"/>
    <property type="match status" value="1"/>
</dbReference>
<comment type="caution">
    <text evidence="6">The sequence shown here is derived from an EMBL/GenBank/DDBJ whole genome shotgun (WGS) entry which is preliminary data.</text>
</comment>
<dbReference type="Proteomes" id="UP000003505">
    <property type="component" value="Unassembled WGS sequence"/>
</dbReference>
<dbReference type="Pfam" id="PF13614">
    <property type="entry name" value="AAA_31"/>
    <property type="match status" value="1"/>
</dbReference>
<name>C9LV22_SELS3</name>
<dbReference type="eggNOG" id="COG1192">
    <property type="taxonomic scope" value="Bacteria"/>
</dbReference>
<gene>
    <name evidence="6" type="ORF">SELSPUOL_01312</name>
</gene>
<organism evidence="6 7">
    <name type="scientific">Selenomonas sputigena (strain ATCC 35185 / DSM 20758 / CCUG 44933 / VPI D19B-28)</name>
    <dbReference type="NCBI Taxonomy" id="546271"/>
    <lineage>
        <taxon>Bacteria</taxon>
        <taxon>Bacillati</taxon>
        <taxon>Bacillota</taxon>
        <taxon>Negativicutes</taxon>
        <taxon>Selenomonadales</taxon>
        <taxon>Selenomonadaceae</taxon>
        <taxon>Selenomonas</taxon>
    </lineage>
</organism>
<accession>C9LV22</accession>
<dbReference type="InterPro" id="IPR050678">
    <property type="entry name" value="DNA_Partitioning_ATPase"/>
</dbReference>
<evidence type="ECO:0000313" key="6">
    <source>
        <dbReference type="EMBL" id="EEX77256.1"/>
    </source>
</evidence>
<evidence type="ECO:0000259" key="5">
    <source>
        <dbReference type="Pfam" id="PF13614"/>
    </source>
</evidence>
<dbReference type="FunFam" id="3.40.50.300:FF:000285">
    <property type="entry name" value="Sporulation initiation inhibitor Soj"/>
    <property type="match status" value="1"/>
</dbReference>
<dbReference type="InterPro" id="IPR025669">
    <property type="entry name" value="AAA_dom"/>
</dbReference>
<dbReference type="PANTHER" id="PTHR13696">
    <property type="entry name" value="P-LOOP CONTAINING NUCLEOSIDE TRIPHOSPHATE HYDROLASE"/>
    <property type="match status" value="1"/>
</dbReference>
<dbReference type="PIRSF" id="PIRSF009320">
    <property type="entry name" value="Nuc_binding_HP_1000"/>
    <property type="match status" value="1"/>
</dbReference>
<evidence type="ECO:0000313" key="7">
    <source>
        <dbReference type="Proteomes" id="UP000003505"/>
    </source>
</evidence>
<evidence type="ECO:0000256" key="1">
    <source>
        <dbReference type="ARBA" id="ARBA00006976"/>
    </source>
</evidence>
<dbReference type="STRING" id="546271.Selsp_2285"/>
<sequence length="258" mass="28042">MEEKNVAKIIAVANQKGGVGKTTTSVNLSAGLAMLGKRVLLIDSDPQGNATSGFGINKSDLTITIYQVLIDNLAIEKAVLHTGYEVDLLPANIELAGAEIELVAAISRENRLKRSVDAVRDQYDFILIDCPPSLGLLTLNALTAADTVLMPIQCEFYALEGLAQLMNTMTLVQTNLNPALEVEGVLLTMFDSRTNLSVQVAEEVRTHFGSKVYRTVIPRTVRLSEAPSYGQPVIAYDRNCKGAIVYMDLAKEVIERDS</sequence>
<comment type="subunit">
    <text evidence="3">Dimerizes in the presence of ATP but not ADP; ATP-binding is required for double-stranded (ds)DNA-binding. Interacts with DnaA.</text>
</comment>
<evidence type="ECO:0000256" key="3">
    <source>
        <dbReference type="ARBA" id="ARBA00062323"/>
    </source>
</evidence>
<comment type="similarity">
    <text evidence="1">Belongs to the ParA family.</text>
</comment>
<dbReference type="InterPro" id="IPR027417">
    <property type="entry name" value="P-loop_NTPase"/>
</dbReference>
<dbReference type="EMBL" id="ACKP02000023">
    <property type="protein sequence ID" value="EEX77256.1"/>
    <property type="molecule type" value="Genomic_DNA"/>
</dbReference>
<proteinExistence type="inferred from homology"/>
<comment type="catalytic activity">
    <reaction evidence="2">
        <text>ATP + H2O = ADP + phosphate + H(+)</text>
        <dbReference type="Rhea" id="RHEA:13065"/>
        <dbReference type="ChEBI" id="CHEBI:15377"/>
        <dbReference type="ChEBI" id="CHEBI:15378"/>
        <dbReference type="ChEBI" id="CHEBI:30616"/>
        <dbReference type="ChEBI" id="CHEBI:43474"/>
        <dbReference type="ChEBI" id="CHEBI:456216"/>
    </reaction>
</comment>
<reference evidence="6 7" key="1">
    <citation type="submission" date="2009-09" db="EMBL/GenBank/DDBJ databases">
        <authorList>
            <person name="Weinstock G."/>
            <person name="Sodergren E."/>
            <person name="Clifton S."/>
            <person name="Fulton L."/>
            <person name="Fulton B."/>
            <person name="Courtney L."/>
            <person name="Fronick C."/>
            <person name="Harrison M."/>
            <person name="Strong C."/>
            <person name="Farmer C."/>
            <person name="Delahaunty K."/>
            <person name="Markovic C."/>
            <person name="Hall O."/>
            <person name="Minx P."/>
            <person name="Tomlinson C."/>
            <person name="Mitreva M."/>
            <person name="Nelson J."/>
            <person name="Hou S."/>
            <person name="Wollam A."/>
            <person name="Pepin K.H."/>
            <person name="Johnson M."/>
            <person name="Bhonagiri V."/>
            <person name="Nash W.E."/>
            <person name="Warren W."/>
            <person name="Chinwalla A."/>
            <person name="Mardis E.R."/>
            <person name="Wilson R.K."/>
        </authorList>
    </citation>
    <scope>NUCLEOTIDE SEQUENCE [LARGE SCALE GENOMIC DNA]</scope>
    <source>
        <strain evidence="7">ATCC 35185 / DSM 20758 / VPI D19B-28</strain>
    </source>
</reference>
<protein>
    <recommendedName>
        <fullName evidence="4">Sporulation initiation inhibitor protein Soj</fullName>
    </recommendedName>
</protein>
<dbReference type="CDD" id="cd02042">
    <property type="entry name" value="ParAB_family"/>
    <property type="match status" value="1"/>
</dbReference>
<dbReference type="OrthoDB" id="9815116at2"/>
<dbReference type="SUPFAM" id="SSF52540">
    <property type="entry name" value="P-loop containing nucleoside triphosphate hydrolases"/>
    <property type="match status" value="1"/>
</dbReference>
<evidence type="ECO:0000256" key="4">
    <source>
        <dbReference type="ARBA" id="ARBA00071824"/>
    </source>
</evidence>
<dbReference type="PANTHER" id="PTHR13696:SF52">
    <property type="entry name" value="PARA FAMILY PROTEIN CT_582"/>
    <property type="match status" value="1"/>
</dbReference>
<dbReference type="RefSeq" id="WP_006192613.1">
    <property type="nucleotide sequence ID" value="NC_015437.1"/>
</dbReference>
<feature type="domain" description="AAA" evidence="5">
    <location>
        <begin position="7"/>
        <end position="182"/>
    </location>
</feature>
<dbReference type="AlphaFoldDB" id="C9LV22"/>
<evidence type="ECO:0000256" key="2">
    <source>
        <dbReference type="ARBA" id="ARBA00049360"/>
    </source>
</evidence>